<dbReference type="RefSeq" id="WP_201823025.1">
    <property type="nucleotide sequence ID" value="NZ_JAERRA010000001.1"/>
</dbReference>
<dbReference type="NCBIfam" id="TIGR03359">
    <property type="entry name" value="VI_chp_6"/>
    <property type="match status" value="1"/>
</dbReference>
<dbReference type="PANTHER" id="PTHR35370:SF1">
    <property type="entry name" value="TYPE VI SECRETION SYSTEM COMPONENT TSSF1"/>
    <property type="match status" value="1"/>
</dbReference>
<dbReference type="InterPro" id="IPR010272">
    <property type="entry name" value="T6SS_TssF"/>
</dbReference>
<proteinExistence type="predicted"/>
<dbReference type="Pfam" id="PF05947">
    <property type="entry name" value="T6SS_TssF"/>
    <property type="match status" value="1"/>
</dbReference>
<dbReference type="PIRSF" id="PIRSF028304">
    <property type="entry name" value="UCP028304"/>
    <property type="match status" value="1"/>
</dbReference>
<accession>A0A9X0XBJ4</accession>
<keyword evidence="2" id="KW-1185">Reference proteome</keyword>
<organism evidence="1 2">
    <name type="scientific">Aquariibacter lacus</name>
    <dbReference type="NCBI Taxonomy" id="2801332"/>
    <lineage>
        <taxon>Bacteria</taxon>
        <taxon>Pseudomonadati</taxon>
        <taxon>Pseudomonadota</taxon>
        <taxon>Betaproteobacteria</taxon>
        <taxon>Burkholderiales</taxon>
        <taxon>Sphaerotilaceae</taxon>
        <taxon>Aquariibacter</taxon>
    </lineage>
</organism>
<evidence type="ECO:0000313" key="2">
    <source>
        <dbReference type="Proteomes" id="UP000643207"/>
    </source>
</evidence>
<dbReference type="PANTHER" id="PTHR35370">
    <property type="entry name" value="CYTOPLASMIC PROTEIN-RELATED-RELATED"/>
    <property type="match status" value="1"/>
</dbReference>
<evidence type="ECO:0000313" key="1">
    <source>
        <dbReference type="EMBL" id="MBL0718389.1"/>
    </source>
</evidence>
<comment type="caution">
    <text evidence="1">The sequence shown here is derived from an EMBL/GenBank/DDBJ whole genome shotgun (WGS) entry which is preliminary data.</text>
</comment>
<name>A0A9X0XBJ4_9BURK</name>
<dbReference type="AlphaFoldDB" id="A0A9X0XBJ4"/>
<reference evidence="1 2" key="1">
    <citation type="submission" date="2021-01" db="EMBL/GenBank/DDBJ databases">
        <title>Piscinibacter sp. Jin2 Genome sequencing and assembly.</title>
        <authorList>
            <person name="Kim I."/>
        </authorList>
    </citation>
    <scope>NUCLEOTIDE SEQUENCE [LARGE SCALE GENOMIC DNA]</scope>
    <source>
        <strain evidence="1 2">Jin2</strain>
    </source>
</reference>
<dbReference type="Proteomes" id="UP000643207">
    <property type="component" value="Unassembled WGS sequence"/>
</dbReference>
<protein>
    <submittedName>
        <fullName evidence="1">Type VI secretion system baseplate subunit TssF</fullName>
    </submittedName>
</protein>
<sequence length="622" mass="68699">MDPRLLRYYNQELRYLRELGGEFAREFPKVAARLGMEGLEVSDPYVERLLEGCAFLAARVQLKQDAEFPRFSQRLLELVYPNFLAPLPAMLVAQMQPKASDPNLLACPELPRDTPLFSAALAHTPNRCEFRTAQALQLTPLSTVSADYFRNVGDLGLAGQAFTARPRCGVRVRVALPAGGDLAKLRLDRLRFFMGGQVEVGMRLHALMVSSCIGVLVGTPGSTTARQWLDAEAVQAVGYDDADAMLPVQLHGFSGTRLLQEYFAFAERFLFMDLRGLQAPLSALRGETLELNFLFDRLGEGLDGVVEPANFSLHCAPAINLFPKRADRIGLSEGQHEYHVVPDRTAPLDYEVYDILGLSGIDDSGRELDFLPLYAPAHDNPMRQSAYFSAWREPRLPSEQARRDGPRSGYVGSEVFVTLVDPEDAPVDTGVRQLSVRTRCTNRDLSIFVGSTAAGAELSLEPGLPVQGARCIAGPSRPHTALREGGVAWRFLNLLSLNYLSLIDTEPGSAAAVLRDMLSRFPLGTEPAQRRQIETLQRVVARSVVRRHPAPGPIAFSRGIEIELHVDELGFEGNSALLFGAALHHHLSRHASTNSFVETVLISLSRGELMRWRPMPGRRAVR</sequence>
<gene>
    <name evidence="1" type="primary">tssF</name>
    <name evidence="1" type="ORF">JI742_00660</name>
</gene>
<dbReference type="EMBL" id="JAERRA010000001">
    <property type="protein sequence ID" value="MBL0718389.1"/>
    <property type="molecule type" value="Genomic_DNA"/>
</dbReference>